<accession>A0A5C3P8L1</accession>
<gene>
    <name evidence="2" type="ORF">K466DRAFT_664648</name>
</gene>
<reference evidence="2 3" key="1">
    <citation type="journal article" date="2019" name="Nat. Ecol. Evol.">
        <title>Megaphylogeny resolves global patterns of mushroom evolution.</title>
        <authorList>
            <person name="Varga T."/>
            <person name="Krizsan K."/>
            <person name="Foldi C."/>
            <person name="Dima B."/>
            <person name="Sanchez-Garcia M."/>
            <person name="Sanchez-Ramirez S."/>
            <person name="Szollosi G.J."/>
            <person name="Szarkandi J.G."/>
            <person name="Papp V."/>
            <person name="Albert L."/>
            <person name="Andreopoulos W."/>
            <person name="Angelini C."/>
            <person name="Antonin V."/>
            <person name="Barry K.W."/>
            <person name="Bougher N.L."/>
            <person name="Buchanan P."/>
            <person name="Buyck B."/>
            <person name="Bense V."/>
            <person name="Catcheside P."/>
            <person name="Chovatia M."/>
            <person name="Cooper J."/>
            <person name="Damon W."/>
            <person name="Desjardin D."/>
            <person name="Finy P."/>
            <person name="Geml J."/>
            <person name="Haridas S."/>
            <person name="Hughes K."/>
            <person name="Justo A."/>
            <person name="Karasinski D."/>
            <person name="Kautmanova I."/>
            <person name="Kiss B."/>
            <person name="Kocsube S."/>
            <person name="Kotiranta H."/>
            <person name="LaButti K.M."/>
            <person name="Lechner B.E."/>
            <person name="Liimatainen K."/>
            <person name="Lipzen A."/>
            <person name="Lukacs Z."/>
            <person name="Mihaltcheva S."/>
            <person name="Morgado L.N."/>
            <person name="Niskanen T."/>
            <person name="Noordeloos M.E."/>
            <person name="Ohm R.A."/>
            <person name="Ortiz-Santana B."/>
            <person name="Ovrebo C."/>
            <person name="Racz N."/>
            <person name="Riley R."/>
            <person name="Savchenko A."/>
            <person name="Shiryaev A."/>
            <person name="Soop K."/>
            <person name="Spirin V."/>
            <person name="Szebenyi C."/>
            <person name="Tomsovsky M."/>
            <person name="Tulloss R.E."/>
            <person name="Uehling J."/>
            <person name="Grigoriev I.V."/>
            <person name="Vagvolgyi C."/>
            <person name="Papp T."/>
            <person name="Martin F.M."/>
            <person name="Miettinen O."/>
            <person name="Hibbett D.S."/>
            <person name="Nagy L.G."/>
        </authorList>
    </citation>
    <scope>NUCLEOTIDE SEQUENCE [LARGE SCALE GENOMIC DNA]</scope>
    <source>
        <strain evidence="2 3">HHB13444</strain>
    </source>
</reference>
<organism evidence="2 3">
    <name type="scientific">Polyporus arcularius HHB13444</name>
    <dbReference type="NCBI Taxonomy" id="1314778"/>
    <lineage>
        <taxon>Eukaryota</taxon>
        <taxon>Fungi</taxon>
        <taxon>Dikarya</taxon>
        <taxon>Basidiomycota</taxon>
        <taxon>Agaricomycotina</taxon>
        <taxon>Agaricomycetes</taxon>
        <taxon>Polyporales</taxon>
        <taxon>Polyporaceae</taxon>
        <taxon>Polyporus</taxon>
    </lineage>
</organism>
<evidence type="ECO:0000256" key="1">
    <source>
        <dbReference type="SAM" id="MobiDB-lite"/>
    </source>
</evidence>
<dbReference type="InParanoid" id="A0A5C3P8L1"/>
<dbReference type="STRING" id="1314778.A0A5C3P8L1"/>
<evidence type="ECO:0000313" key="2">
    <source>
        <dbReference type="EMBL" id="TFK85249.1"/>
    </source>
</evidence>
<name>A0A5C3P8L1_9APHY</name>
<feature type="compositionally biased region" description="Low complexity" evidence="1">
    <location>
        <begin position="207"/>
        <end position="224"/>
    </location>
</feature>
<keyword evidence="3" id="KW-1185">Reference proteome</keyword>
<feature type="region of interest" description="Disordered" evidence="1">
    <location>
        <begin position="182"/>
        <end position="262"/>
    </location>
</feature>
<protein>
    <submittedName>
        <fullName evidence="2">Uncharacterized protein</fullName>
    </submittedName>
</protein>
<sequence length="374" mass="41284">MRNMATPGLFDLSSSTSYCVVEPAMQYMSCEGRYEISAEQEAYSQLYDEASSFSTAAAQTRYLLDIEDELSRNYLSLVGMAHASGSSARSSVHACPALDIGTGALHPSQDDIWLSSPLRLNFDYIEEPVYQIWDVRAHDRNVGSYEQYAALALRYPHDTHGATTPPPTCVAPRDLHGPGYEYMDAPATFSDHRESRRARRALRRDASSSSSTPPPTTRRAPAQTGPIVPGFNSLKRRNVQVATSSPAQTATPREPARSARSSVHPWKCPHCEFVQWNRRGPDFRRHVETHKGDSPEKLYLCCGVPLIEAADFGVPDAVLSAQSVWDFGGLFMVGGCRRTFSRKDAYMRHLKNQAGRCFGDAQAPYQPGNVASAA</sequence>
<proteinExistence type="predicted"/>
<evidence type="ECO:0000313" key="3">
    <source>
        <dbReference type="Proteomes" id="UP000308197"/>
    </source>
</evidence>
<dbReference type="Proteomes" id="UP000308197">
    <property type="component" value="Unassembled WGS sequence"/>
</dbReference>
<dbReference type="AlphaFoldDB" id="A0A5C3P8L1"/>
<dbReference type="EMBL" id="ML211265">
    <property type="protein sequence ID" value="TFK85249.1"/>
    <property type="molecule type" value="Genomic_DNA"/>
</dbReference>
<feature type="compositionally biased region" description="Polar residues" evidence="1">
    <location>
        <begin position="240"/>
        <end position="251"/>
    </location>
</feature>